<evidence type="ECO:0000256" key="4">
    <source>
        <dbReference type="ARBA" id="ARBA00022729"/>
    </source>
</evidence>
<keyword evidence="5" id="KW-1133">Transmembrane helix</keyword>
<organism evidence="14 15">
    <name type="scientific">Lysobacter yangpyeongensis</name>
    <dbReference type="NCBI Taxonomy" id="346182"/>
    <lineage>
        <taxon>Bacteria</taxon>
        <taxon>Pseudomonadati</taxon>
        <taxon>Pseudomonadota</taxon>
        <taxon>Gammaproteobacteria</taxon>
        <taxon>Lysobacterales</taxon>
        <taxon>Lysobacteraceae</taxon>
        <taxon>Lysobacter</taxon>
    </lineage>
</organism>
<name>A0ABW0SPX3_9GAMM</name>
<dbReference type="Gene3D" id="2.130.10.30">
    <property type="entry name" value="Regulator of chromosome condensation 1/beta-lactamase-inhibitor protein II"/>
    <property type="match status" value="2"/>
</dbReference>
<dbReference type="SUPFAM" id="SSF50985">
    <property type="entry name" value="RCC1/BLIP-II"/>
    <property type="match status" value="2"/>
</dbReference>
<dbReference type="PANTHER" id="PTHR47460:SF1">
    <property type="entry name" value="SERINE_THREONINE-PROTEIN KINASE-LIKE PROTEIN ACR4"/>
    <property type="match status" value="1"/>
</dbReference>
<dbReference type="Proteomes" id="UP001596036">
    <property type="component" value="Unassembled WGS sequence"/>
</dbReference>
<keyword evidence="3" id="KW-0812">Transmembrane</keyword>
<evidence type="ECO:0000256" key="11">
    <source>
        <dbReference type="ARBA" id="ARBA00048679"/>
    </source>
</evidence>
<dbReference type="InterPro" id="IPR009091">
    <property type="entry name" value="RCC1/BLIP-II"/>
</dbReference>
<feature type="signal peptide" evidence="13">
    <location>
        <begin position="1"/>
        <end position="31"/>
    </location>
</feature>
<keyword evidence="7" id="KW-1015">Disulfide bond</keyword>
<dbReference type="EC" id="2.7.11.1" evidence="2"/>
<reference evidence="15" key="1">
    <citation type="journal article" date="2019" name="Int. J. Syst. Evol. Microbiol.">
        <title>The Global Catalogue of Microorganisms (GCM) 10K type strain sequencing project: providing services to taxonomists for standard genome sequencing and annotation.</title>
        <authorList>
            <consortium name="The Broad Institute Genomics Platform"/>
            <consortium name="The Broad Institute Genome Sequencing Center for Infectious Disease"/>
            <person name="Wu L."/>
            <person name="Ma J."/>
        </authorList>
    </citation>
    <scope>NUCLEOTIDE SEQUENCE [LARGE SCALE GENOMIC DNA]</scope>
    <source>
        <strain evidence="15">KACC 11407</strain>
    </source>
</reference>
<evidence type="ECO:0000256" key="9">
    <source>
        <dbReference type="ARBA" id="ARBA00023180"/>
    </source>
</evidence>
<evidence type="ECO:0000256" key="10">
    <source>
        <dbReference type="ARBA" id="ARBA00047899"/>
    </source>
</evidence>
<keyword evidence="15" id="KW-1185">Reference proteome</keyword>
<feature type="region of interest" description="Disordered" evidence="12">
    <location>
        <begin position="107"/>
        <end position="135"/>
    </location>
</feature>
<dbReference type="Pfam" id="PF13540">
    <property type="entry name" value="RCC1_2"/>
    <property type="match status" value="5"/>
</dbReference>
<gene>
    <name evidence="14" type="ORF">ACFPN1_13870</name>
</gene>
<evidence type="ECO:0000256" key="8">
    <source>
        <dbReference type="ARBA" id="ARBA00023170"/>
    </source>
</evidence>
<feature type="compositionally biased region" description="Pro residues" evidence="12">
    <location>
        <begin position="115"/>
        <end position="132"/>
    </location>
</feature>
<keyword evidence="4 13" id="KW-0732">Signal</keyword>
<keyword evidence="9" id="KW-0325">Glycoprotein</keyword>
<evidence type="ECO:0000256" key="7">
    <source>
        <dbReference type="ARBA" id="ARBA00023157"/>
    </source>
</evidence>
<evidence type="ECO:0000256" key="3">
    <source>
        <dbReference type="ARBA" id="ARBA00022692"/>
    </source>
</evidence>
<evidence type="ECO:0000256" key="1">
    <source>
        <dbReference type="ARBA" id="ARBA00004479"/>
    </source>
</evidence>
<evidence type="ECO:0000313" key="15">
    <source>
        <dbReference type="Proteomes" id="UP001596036"/>
    </source>
</evidence>
<sequence length="406" mass="42223">MSNRLGRALRGHFFACLAFAGLGLATLPAMAQLRQEGAIPDGRGGVGALATGIHHSCGLRQDGRASCWGDDFNGEARPLPGTFIELSAGFDHTCGLRGDGSVECWGQGYVRPEDVPPPPEGYPPPPPPPSPIPAGNYTALASGISTTCGLRVREQPWQFPEGNVACWSAGWGSQLPAPPPGDFVAISLGDNFACGLRANGHPECWGALDTQQMPADESFIAITAGAMHACGLHADGSVRCWGDNWMGQATPPAELFTAIGAGVTHSCGLRPDGHAQCWGGNESGQGTPPPDDRFIALSVGAFHACGVRIDGTLACWGDARLYPVAGTPPPPGPMPLPWEGLFGMGQLAAGDYHHCQVTPGGRLSCFGNFVPEPAPGMHFSAASSGFDATCARNEFVNSTTKCDKLL</sequence>
<evidence type="ECO:0000313" key="14">
    <source>
        <dbReference type="EMBL" id="MFC5571148.1"/>
    </source>
</evidence>
<dbReference type="RefSeq" id="WP_386755731.1">
    <property type="nucleotide sequence ID" value="NZ_JBHSNM010000006.1"/>
</dbReference>
<accession>A0ABW0SPX3</accession>
<comment type="subcellular location">
    <subcellularLocation>
        <location evidence="1">Membrane</location>
        <topology evidence="1">Single-pass type I membrane protein</topology>
    </subcellularLocation>
</comment>
<proteinExistence type="predicted"/>
<dbReference type="EMBL" id="JBHSNM010000006">
    <property type="protein sequence ID" value="MFC5571148.1"/>
    <property type="molecule type" value="Genomic_DNA"/>
</dbReference>
<keyword evidence="8" id="KW-0675">Receptor</keyword>
<protein>
    <recommendedName>
        <fullName evidence="2">non-specific serine/threonine protein kinase</fullName>
        <ecNumber evidence="2">2.7.11.1</ecNumber>
    </recommendedName>
</protein>
<comment type="catalytic activity">
    <reaction evidence="11">
        <text>L-seryl-[protein] + ATP = O-phospho-L-seryl-[protein] + ADP + H(+)</text>
        <dbReference type="Rhea" id="RHEA:17989"/>
        <dbReference type="Rhea" id="RHEA-COMP:9863"/>
        <dbReference type="Rhea" id="RHEA-COMP:11604"/>
        <dbReference type="ChEBI" id="CHEBI:15378"/>
        <dbReference type="ChEBI" id="CHEBI:29999"/>
        <dbReference type="ChEBI" id="CHEBI:30616"/>
        <dbReference type="ChEBI" id="CHEBI:83421"/>
        <dbReference type="ChEBI" id="CHEBI:456216"/>
        <dbReference type="EC" id="2.7.11.1"/>
    </reaction>
</comment>
<dbReference type="PANTHER" id="PTHR47460">
    <property type="entry name" value="SERINE/THREONINE-PROTEIN KINASE-LIKE PROTEIN ACR4"/>
    <property type="match status" value="1"/>
</dbReference>
<keyword evidence="6" id="KW-0472">Membrane</keyword>
<evidence type="ECO:0000256" key="5">
    <source>
        <dbReference type="ARBA" id="ARBA00022989"/>
    </source>
</evidence>
<evidence type="ECO:0000256" key="6">
    <source>
        <dbReference type="ARBA" id="ARBA00023136"/>
    </source>
</evidence>
<feature type="chain" id="PRO_5046321320" description="non-specific serine/threonine protein kinase" evidence="13">
    <location>
        <begin position="32"/>
        <end position="406"/>
    </location>
</feature>
<evidence type="ECO:0000256" key="2">
    <source>
        <dbReference type="ARBA" id="ARBA00012513"/>
    </source>
</evidence>
<comment type="catalytic activity">
    <reaction evidence="10">
        <text>L-threonyl-[protein] + ATP = O-phospho-L-threonyl-[protein] + ADP + H(+)</text>
        <dbReference type="Rhea" id="RHEA:46608"/>
        <dbReference type="Rhea" id="RHEA-COMP:11060"/>
        <dbReference type="Rhea" id="RHEA-COMP:11605"/>
        <dbReference type="ChEBI" id="CHEBI:15378"/>
        <dbReference type="ChEBI" id="CHEBI:30013"/>
        <dbReference type="ChEBI" id="CHEBI:30616"/>
        <dbReference type="ChEBI" id="CHEBI:61977"/>
        <dbReference type="ChEBI" id="CHEBI:456216"/>
        <dbReference type="EC" id="2.7.11.1"/>
    </reaction>
</comment>
<evidence type="ECO:0000256" key="13">
    <source>
        <dbReference type="SAM" id="SignalP"/>
    </source>
</evidence>
<evidence type="ECO:0000256" key="12">
    <source>
        <dbReference type="SAM" id="MobiDB-lite"/>
    </source>
</evidence>
<comment type="caution">
    <text evidence="14">The sequence shown here is derived from an EMBL/GenBank/DDBJ whole genome shotgun (WGS) entry which is preliminary data.</text>
</comment>